<proteinExistence type="inferred from homology"/>
<evidence type="ECO:0000256" key="2">
    <source>
        <dbReference type="ARBA" id="ARBA00007779"/>
    </source>
</evidence>
<evidence type="ECO:0000256" key="6">
    <source>
        <dbReference type="ARBA" id="ARBA00023136"/>
    </source>
</evidence>
<feature type="transmembrane region" description="Helical" evidence="8">
    <location>
        <begin position="1182"/>
        <end position="1202"/>
    </location>
</feature>
<evidence type="ECO:0000256" key="8">
    <source>
        <dbReference type="SAM" id="Phobius"/>
    </source>
</evidence>
<feature type="transmembrane region" description="Helical" evidence="8">
    <location>
        <begin position="977"/>
        <end position="998"/>
    </location>
</feature>
<feature type="transmembrane region" description="Helical" evidence="8">
    <location>
        <begin position="1144"/>
        <end position="1162"/>
    </location>
</feature>
<feature type="transmembrane region" description="Helical" evidence="8">
    <location>
        <begin position="1067"/>
        <end position="1089"/>
    </location>
</feature>
<comment type="caution">
    <text evidence="12">The sequence shown here is derived from an EMBL/GenBank/DDBJ whole genome shotgun (WGS) entry which is preliminary data.</text>
</comment>
<evidence type="ECO:0000256" key="3">
    <source>
        <dbReference type="ARBA" id="ARBA00022448"/>
    </source>
</evidence>
<evidence type="ECO:0000259" key="9">
    <source>
        <dbReference type="Pfam" id="PF02714"/>
    </source>
</evidence>
<evidence type="ECO:0008006" key="14">
    <source>
        <dbReference type="Google" id="ProtNLM"/>
    </source>
</evidence>
<dbReference type="Pfam" id="PF14703">
    <property type="entry name" value="PHM7_cyt"/>
    <property type="match status" value="1"/>
</dbReference>
<keyword evidence="4 8" id="KW-0812">Transmembrane</keyword>
<feature type="compositionally biased region" description="Polar residues" evidence="7">
    <location>
        <begin position="1979"/>
        <end position="2011"/>
    </location>
</feature>
<feature type="transmembrane region" description="Helical" evidence="8">
    <location>
        <begin position="501"/>
        <end position="523"/>
    </location>
</feature>
<evidence type="ECO:0000256" key="1">
    <source>
        <dbReference type="ARBA" id="ARBA00004141"/>
    </source>
</evidence>
<dbReference type="InterPro" id="IPR045122">
    <property type="entry name" value="Csc1-like"/>
</dbReference>
<dbReference type="InterPro" id="IPR027815">
    <property type="entry name" value="CSC1/OSCA1-like_cyt"/>
</dbReference>
<feature type="transmembrane region" description="Helical" evidence="8">
    <location>
        <begin position="1026"/>
        <end position="1047"/>
    </location>
</feature>
<evidence type="ECO:0000313" key="13">
    <source>
        <dbReference type="Proteomes" id="UP000245699"/>
    </source>
</evidence>
<feature type="domain" description="CSC1/OSCA1-like cytosolic" evidence="11">
    <location>
        <begin position="691"/>
        <end position="920"/>
    </location>
</feature>
<evidence type="ECO:0000256" key="5">
    <source>
        <dbReference type="ARBA" id="ARBA00022989"/>
    </source>
</evidence>
<dbReference type="InterPro" id="IPR036249">
    <property type="entry name" value="Thioredoxin-like_sf"/>
</dbReference>
<feature type="region of interest" description="Disordered" evidence="7">
    <location>
        <begin position="1390"/>
        <end position="1420"/>
    </location>
</feature>
<dbReference type="GO" id="GO:0005886">
    <property type="term" value="C:plasma membrane"/>
    <property type="evidence" value="ECO:0007669"/>
    <property type="project" value="TreeGrafter"/>
</dbReference>
<feature type="compositionally biased region" description="Polar residues" evidence="7">
    <location>
        <begin position="1403"/>
        <end position="1420"/>
    </location>
</feature>
<dbReference type="Gene3D" id="3.40.30.10">
    <property type="entry name" value="Glutaredoxin"/>
    <property type="match status" value="1"/>
</dbReference>
<evidence type="ECO:0000259" key="11">
    <source>
        <dbReference type="Pfam" id="PF14703"/>
    </source>
</evidence>
<feature type="region of interest" description="Disordered" evidence="7">
    <location>
        <begin position="1974"/>
        <end position="2011"/>
    </location>
</feature>
<accession>A0A2T9YKU1</accession>
<dbReference type="Pfam" id="PF13967">
    <property type="entry name" value="RSN1_TM"/>
    <property type="match status" value="1"/>
</dbReference>
<comment type="subcellular location">
    <subcellularLocation>
        <location evidence="1">Membrane</location>
        <topology evidence="1">Multi-pass membrane protein</topology>
    </subcellularLocation>
</comment>
<dbReference type="InterPro" id="IPR032880">
    <property type="entry name" value="CSC1/OSCA1-like_N"/>
</dbReference>
<dbReference type="SUPFAM" id="SSF52833">
    <property type="entry name" value="Thioredoxin-like"/>
    <property type="match status" value="1"/>
</dbReference>
<evidence type="ECO:0000256" key="4">
    <source>
        <dbReference type="ARBA" id="ARBA00022692"/>
    </source>
</evidence>
<dbReference type="PANTHER" id="PTHR13018:SF5">
    <property type="entry name" value="RE44586P"/>
    <property type="match status" value="1"/>
</dbReference>
<dbReference type="EMBL" id="MBFT01000340">
    <property type="protein sequence ID" value="PVU92948.1"/>
    <property type="molecule type" value="Genomic_DNA"/>
</dbReference>
<feature type="transmembrane region" description="Helical" evidence="8">
    <location>
        <begin position="647"/>
        <end position="668"/>
    </location>
</feature>
<dbReference type="InterPro" id="IPR003864">
    <property type="entry name" value="CSC1/OSCA1-like_7TM"/>
</dbReference>
<sequence length="2098" mass="239697">MTPRITVYIDFNSPYSFLSAVRIYLIHNTSIEARKKTTQYAFSSTDITHPTIQKVKLEMKPIEFGIILAKSGVKGPPITPGSGRAIYMWNDVARALKRMGIEGEIEVPNNTWWPQKVSMANRISYVLMSGDTFDKAAKEIIADYKKENYDSSWRNTVTESGSTLEEAITSEYIFRVYEQLFFKHSKLTDESVHSDILDKILAKYPDASRGFGGSSTIIKLAANSKNVKNASFEPTQDAINRGIFGVPAFVDGGDSLFWGNDHLVDATISACEAQMVLTAFIFFGGIASGNIDNTKPDEKNKSSDKTLSGGFFKSWSFSKPNTRNRELFDFNHDIDPNQEITNDIFDLEPPGDIDIASPGYLKAKQMEREREQFFRNQHVDPGWVGSQNFNWGERVPSNIDNPSNRIELDPNDNFLVERQKEPEKKNNPLDGQLGRIRPEQTENNIFRSDANSTQDMNTGFGDQNVVDLETPSKKDNINSYFDPSYINALTRSGTSSGTNQWVMFVAGLCFGTFLVVLFSVLRLKFKYIFSPRTRLKIIAPPKLSKNLFGWIIPTLNTSDAHILNSLGLDAYIFLRFYKMCLRLLVDVGLIGIIIVYPINVLYATKDLDKFMNKSPKNSTLPSHLKTSKTSTLLFNSTKAVDYAENKYLILVHIVFAYVFTILAFYHFTKFTSQWASLRWHFLMCARNSTVSRTVMLRKIPKFLVQKPESLKWMWEEGIGAGNVENIKICPEETGFLKVIRKRAKALGNLEREYQRILGNPCTHPEYDRERLFEVVMKSGKEARDTERMLLTKWAQSKHLRRIKSNESTTKDLGVVELANNNKYELKRSKMLIRDPEYKGKGIKFIFVDKLDFLRDEFIKLDKETSEIRKVYGNDSPSSTAFVTFEDAATAHMVCQLSTYPNPSKMIASMAPEPRGVYWENMNFSSKKKRWRKYMQIVMLITIMILWVPPVIFLGSLLSPATLNKIGVLGALFERYSILRSLAYSALPSLVLVLFFNILPWILKQIVFYGGATSLQEMDFSVLTKTWLFLVYNVIGILCLSGAVWDVIVRALDDPRSVLEKFADTLPGFGYFFTSYVFILGVVFQPFKLLQLRPAVWHMLQRWVCHSPREFAKLAAPVYIDWYNVYPYPMLVFTISMIYSTFSPIVVWVSILYYAIGYVVMKYQLLYLYFRNYESGGMMWPKILVRMIVSVIIFQLIIAFFAITRTSPYWGLAMLPLLIGSFTYLYVYGINSETRFQFIPMYLWKHPPPNNSYPRPPFEGPSSPLERYSSFMSAPTQVHSLNLSHTNLGKEKSELRDLSYNNASGSVINKRMSKESLQKFVNQQKNKFGVNNKGDYLSFLEAIYNNDESSNRKKLTSTENNTYTSLAGLATAGGKHLVKTIARLPSDITRKVRKASSKQRNAKSPKNSSCQPSPKPLNSNHQNIIKETRNVETPLHKNDINHGSLMSYNTEIGNGSRNFKNDKADQLSYFTSSTDYGSLRKRGMSTMKHLSLDRINSKRQGIQSFSSSSSIKSNLKYQKRVDGYKPGTKPNSKQILKQKLGNELVKATTKNLKHSGSNSKKEEVLLRQEIRNLEKLIMEEEGGFTKNSVESLYEGKLERIGSTFSLFQKKKPYSNMNLISNANKRLDIETGLHVSNSIQNVLKPVEHALITKSNKNMLGKKISEYNNYYNSILPTNYQLQTNLELFPSPIVIKNCNVEIDQNFFNHGIGFNYYSNNFSQKQNEPKRYFDGDLTMNRYSQKNNEYKHPVEYDDRKVLIKGRRDYPISKQNIDEDMNSISINFSDFDGYESDMKNGGHVQISRKNNFNDDWDSNIDSAMTYYGSGESLERRGGSKSNMKKIKSLAQEVQYSVKTFLFRDFNPAAAILDGSIDLLFSNTALQLFDHTKKEKPVFGYDFTYNSFKLSKNLHGTVNRNKRKRSFELPSFLSTKPINENNSANFVFGNRTYPTNSNNVENISIFKKNDDFKHFNGLGLKRSRLDTNEPQNTPNTIQSNNNQFYPDSPNSFGRPNNTIPNGTGIARSLTYNSSTRSVYGFVSTQANYQRFSAESQHELLPNKRSDYVEPPMLRVEGILDGSVNDYVHPGLYGTLPQLWLPVKNPKN</sequence>
<organism evidence="12 13">
    <name type="scientific">Furculomyces boomerangus</name>
    <dbReference type="NCBI Taxonomy" id="61424"/>
    <lineage>
        <taxon>Eukaryota</taxon>
        <taxon>Fungi</taxon>
        <taxon>Fungi incertae sedis</taxon>
        <taxon>Zoopagomycota</taxon>
        <taxon>Kickxellomycotina</taxon>
        <taxon>Harpellomycetes</taxon>
        <taxon>Harpellales</taxon>
        <taxon>Harpellaceae</taxon>
        <taxon>Furculomyces</taxon>
    </lineage>
</organism>
<evidence type="ECO:0000259" key="10">
    <source>
        <dbReference type="Pfam" id="PF13967"/>
    </source>
</evidence>
<dbReference type="PANTHER" id="PTHR13018">
    <property type="entry name" value="PROBABLE MEMBRANE PROTEIN DUF221-RELATED"/>
    <property type="match status" value="1"/>
</dbReference>
<feature type="transmembrane region" description="Helical" evidence="8">
    <location>
        <begin position="936"/>
        <end position="957"/>
    </location>
</feature>
<evidence type="ECO:0000256" key="7">
    <source>
        <dbReference type="SAM" id="MobiDB-lite"/>
    </source>
</evidence>
<dbReference type="OrthoDB" id="1689567at2759"/>
<keyword evidence="6 8" id="KW-0472">Membrane</keyword>
<comment type="similarity">
    <text evidence="2">Belongs to the CSC1 (TC 1.A.17) family.</text>
</comment>
<feature type="domain" description="CSC1/OSCA1-like 7TM region" evidence="9">
    <location>
        <begin position="931"/>
        <end position="1197"/>
    </location>
</feature>
<dbReference type="GO" id="GO:0005227">
    <property type="term" value="F:calcium-activated cation channel activity"/>
    <property type="evidence" value="ECO:0007669"/>
    <property type="project" value="InterPro"/>
</dbReference>
<keyword evidence="5 8" id="KW-1133">Transmembrane helix</keyword>
<feature type="transmembrane region" description="Helical" evidence="8">
    <location>
        <begin position="1208"/>
        <end position="1227"/>
    </location>
</feature>
<feature type="domain" description="CSC1/OSCA1-like N-terminal transmembrane" evidence="10">
    <location>
        <begin position="503"/>
        <end position="668"/>
    </location>
</feature>
<evidence type="ECO:0000313" key="12">
    <source>
        <dbReference type="EMBL" id="PVU92948.1"/>
    </source>
</evidence>
<protein>
    <recommendedName>
        <fullName evidence="14">DUF221-domain-containing protein</fullName>
    </recommendedName>
</protein>
<keyword evidence="3" id="KW-0813">Transport</keyword>
<feature type="transmembrane region" description="Helical" evidence="8">
    <location>
        <begin position="583"/>
        <end position="603"/>
    </location>
</feature>
<gene>
    <name evidence="12" type="ORF">BB559_003517</name>
</gene>
<reference evidence="12 13" key="1">
    <citation type="journal article" date="2018" name="MBio">
        <title>Comparative Genomics Reveals the Core Gene Toolbox for the Fungus-Insect Symbiosis.</title>
        <authorList>
            <person name="Wang Y."/>
            <person name="Stata M."/>
            <person name="Wang W."/>
            <person name="Stajich J.E."/>
            <person name="White M.M."/>
            <person name="Moncalvo J.M."/>
        </authorList>
    </citation>
    <scope>NUCLEOTIDE SEQUENCE [LARGE SCALE GENOMIC DNA]</scope>
    <source>
        <strain evidence="12 13">AUS-77-4</strain>
    </source>
</reference>
<name>A0A2T9YKU1_9FUNG</name>
<dbReference type="Proteomes" id="UP000245699">
    <property type="component" value="Unassembled WGS sequence"/>
</dbReference>
<feature type="compositionally biased region" description="Basic residues" evidence="7">
    <location>
        <begin position="1390"/>
        <end position="1402"/>
    </location>
</feature>
<dbReference type="Pfam" id="PF02714">
    <property type="entry name" value="RSN1_7TM"/>
    <property type="match status" value="1"/>
</dbReference>
<keyword evidence="13" id="KW-1185">Reference proteome</keyword>